<dbReference type="Pfam" id="PF25917">
    <property type="entry name" value="BSH_RND"/>
    <property type="match status" value="1"/>
</dbReference>
<comment type="similarity">
    <text evidence="1">Belongs to the membrane fusion protein (MFP) (TC 8.A.1) family.</text>
</comment>
<evidence type="ECO:0000259" key="3">
    <source>
        <dbReference type="Pfam" id="PF25917"/>
    </source>
</evidence>
<dbReference type="InterPro" id="IPR058625">
    <property type="entry name" value="MdtA-like_BSH"/>
</dbReference>
<dbReference type="AlphaFoldDB" id="A0A4R0YMH5"/>
<dbReference type="EMBL" id="SJTG01000002">
    <property type="protein sequence ID" value="TCI10077.1"/>
    <property type="molecule type" value="Genomic_DNA"/>
</dbReference>
<accession>A0A4R0YMH5</accession>
<comment type="caution">
    <text evidence="5">The sequence shown here is derived from an EMBL/GenBank/DDBJ whole genome shotgun (WGS) entry which is preliminary data.</text>
</comment>
<protein>
    <submittedName>
        <fullName evidence="5">Biotin/lipoyl-binding protein</fullName>
    </submittedName>
</protein>
<feature type="domain" description="p-hydroxybenzoic acid efflux pump subunit AaeA-like beta-barrel" evidence="4">
    <location>
        <begin position="245"/>
        <end position="338"/>
    </location>
</feature>
<dbReference type="Proteomes" id="UP000291822">
    <property type="component" value="Unassembled WGS sequence"/>
</dbReference>
<evidence type="ECO:0000259" key="4">
    <source>
        <dbReference type="Pfam" id="PF25963"/>
    </source>
</evidence>
<evidence type="ECO:0000256" key="2">
    <source>
        <dbReference type="SAM" id="Coils"/>
    </source>
</evidence>
<dbReference type="InterPro" id="IPR050393">
    <property type="entry name" value="MFP_Efflux_Pump"/>
</dbReference>
<dbReference type="SUPFAM" id="SSF111369">
    <property type="entry name" value="HlyD-like secretion proteins"/>
    <property type="match status" value="2"/>
</dbReference>
<proteinExistence type="inferred from homology"/>
<feature type="coiled-coil region" evidence="2">
    <location>
        <begin position="88"/>
        <end position="136"/>
    </location>
</feature>
<dbReference type="PANTHER" id="PTHR30367:SF1">
    <property type="entry name" value="MULTIDRUG RESISTANCE PROTEIN MDTN"/>
    <property type="match status" value="1"/>
</dbReference>
<evidence type="ECO:0000256" key="1">
    <source>
        <dbReference type="ARBA" id="ARBA00009477"/>
    </source>
</evidence>
<reference evidence="5 6" key="1">
    <citation type="submission" date="2019-02" db="EMBL/GenBank/DDBJ databases">
        <title>Dyella amyloliquefaciens sp. nov., isolated from forest soil.</title>
        <authorList>
            <person name="Gao Z.-H."/>
            <person name="Qiu L.-H."/>
        </authorList>
    </citation>
    <scope>NUCLEOTIDE SEQUENCE [LARGE SCALE GENOMIC DNA]</scope>
    <source>
        <strain evidence="5 6">KACC 12747</strain>
    </source>
</reference>
<evidence type="ECO:0000313" key="5">
    <source>
        <dbReference type="EMBL" id="TCI10077.1"/>
    </source>
</evidence>
<sequence>MTTAKYPAWLGRSLTVVALLAALVLLAATVFVVDRRPRTHDAHLFAYTAGIAPEVSGRLTVIHVINNQLVRKGDVLAQIDPEPFELRLRQARAKVAALKADIDLTGRQVNSQTSGAQAASTQIERAREQLALARSTRERLEPMVGKGYVTQQQIDEARTNERTASTALSASMLQAAQAHEAVGDTASLIEQLAGAEAAEALAARDLREATIRAPFDGRVVGMQLAEGAFAAAGSPLFTLIKWHEWYAVADFRETDLEHIHVGDKATAWLMGREGEPVHGHVESLGAGVQPEDKAGPGLPAVTRSLNWVVVAQRFPVWVRLDDPPEELMRIGATASVKVQHDHHD</sequence>
<dbReference type="Pfam" id="PF25963">
    <property type="entry name" value="Beta-barrel_AAEA"/>
    <property type="match status" value="1"/>
</dbReference>
<feature type="domain" description="Multidrug resistance protein MdtA-like barrel-sandwich hybrid" evidence="3">
    <location>
        <begin position="48"/>
        <end position="238"/>
    </location>
</feature>
<dbReference type="RefSeq" id="WP_131407750.1">
    <property type="nucleotide sequence ID" value="NZ_SJTG01000002.1"/>
</dbReference>
<keyword evidence="6" id="KW-1185">Reference proteome</keyword>
<gene>
    <name evidence="5" type="ORF">EZM97_14195</name>
</gene>
<organism evidence="5 6">
    <name type="scientific">Dyella soli</name>
    <dbReference type="NCBI Taxonomy" id="522319"/>
    <lineage>
        <taxon>Bacteria</taxon>
        <taxon>Pseudomonadati</taxon>
        <taxon>Pseudomonadota</taxon>
        <taxon>Gammaproteobacteria</taxon>
        <taxon>Lysobacterales</taxon>
        <taxon>Rhodanobacteraceae</taxon>
        <taxon>Dyella</taxon>
    </lineage>
</organism>
<name>A0A4R0YMH5_9GAMM</name>
<dbReference type="Gene3D" id="2.40.30.170">
    <property type="match status" value="1"/>
</dbReference>
<evidence type="ECO:0000313" key="6">
    <source>
        <dbReference type="Proteomes" id="UP000291822"/>
    </source>
</evidence>
<dbReference type="Gene3D" id="2.40.50.100">
    <property type="match status" value="1"/>
</dbReference>
<dbReference type="PANTHER" id="PTHR30367">
    <property type="entry name" value="P-HYDROXYBENZOIC ACID EFFLUX PUMP SUBUNIT AAEA-RELATED"/>
    <property type="match status" value="1"/>
</dbReference>
<dbReference type="InterPro" id="IPR058634">
    <property type="entry name" value="AaeA-lik-b-barrel"/>
</dbReference>
<keyword evidence="2" id="KW-0175">Coiled coil</keyword>
<dbReference type="Gene3D" id="1.10.287.470">
    <property type="entry name" value="Helix hairpin bin"/>
    <property type="match status" value="1"/>
</dbReference>